<comment type="caution">
    <text evidence="2">The sequence shown here is derived from an EMBL/GenBank/DDBJ whole genome shotgun (WGS) entry which is preliminary data.</text>
</comment>
<proteinExistence type="predicted"/>
<gene>
    <name evidence="2" type="ORF">EKO27_g7660</name>
</gene>
<feature type="region of interest" description="Disordered" evidence="1">
    <location>
        <begin position="438"/>
        <end position="474"/>
    </location>
</feature>
<accession>A0A439CZ14</accession>
<evidence type="ECO:0000313" key="2">
    <source>
        <dbReference type="EMBL" id="RWA07445.1"/>
    </source>
</evidence>
<feature type="compositionally biased region" description="Acidic residues" evidence="1">
    <location>
        <begin position="447"/>
        <end position="457"/>
    </location>
</feature>
<keyword evidence="3" id="KW-1185">Reference proteome</keyword>
<organism evidence="2 3">
    <name type="scientific">Xylaria grammica</name>
    <dbReference type="NCBI Taxonomy" id="363999"/>
    <lineage>
        <taxon>Eukaryota</taxon>
        <taxon>Fungi</taxon>
        <taxon>Dikarya</taxon>
        <taxon>Ascomycota</taxon>
        <taxon>Pezizomycotina</taxon>
        <taxon>Sordariomycetes</taxon>
        <taxon>Xylariomycetidae</taxon>
        <taxon>Xylariales</taxon>
        <taxon>Xylariaceae</taxon>
        <taxon>Xylaria</taxon>
    </lineage>
</organism>
<dbReference type="AlphaFoldDB" id="A0A439CZ14"/>
<dbReference type="EMBL" id="RYZI01000258">
    <property type="protein sequence ID" value="RWA07445.1"/>
    <property type="molecule type" value="Genomic_DNA"/>
</dbReference>
<reference evidence="2 3" key="1">
    <citation type="submission" date="2018-12" db="EMBL/GenBank/DDBJ databases">
        <title>Draft genome sequence of Xylaria grammica IHI A82.</title>
        <authorList>
            <person name="Buettner E."/>
            <person name="Kellner H."/>
        </authorList>
    </citation>
    <scope>NUCLEOTIDE SEQUENCE [LARGE SCALE GENOMIC DNA]</scope>
    <source>
        <strain evidence="2 3">IHI A82</strain>
    </source>
</reference>
<protein>
    <submittedName>
        <fullName evidence="2">Uncharacterized protein</fullName>
    </submittedName>
</protein>
<dbReference type="Proteomes" id="UP000286045">
    <property type="component" value="Unassembled WGS sequence"/>
</dbReference>
<dbReference type="STRING" id="363999.A0A439CZ14"/>
<dbReference type="PANTHER" id="PTHR36847:SF1">
    <property type="entry name" value="AMIDOLIGASE ENZYME"/>
    <property type="match status" value="1"/>
</dbReference>
<sequence>MASFTPSVGVELEFLLCVRKSDIPVRLNRGPRPSPDSTNSLGPQILDFMKDKITSTMRNATSLLPQLGDRVITSDEEAAEPDGLHLREYRDWTVRVARRYHLRPQPRDEHFVRSYQWYPFKIASPALWATENSWAEIRAVVQAVKDELDILIPPGAAMHFHYGHGKEYIPFKKLRRIAALLLAVDPLMAQLHPVYRRQDETALSNRLYSRVAHGRSAQAIARTLNAENIEEEPEVPVRRRRPVPYRREHRRRPNFICQYKRGDLKGYGFHSWIFSNSGYPEDNEELVGPGINDLGPVEIPPAVREILQSPNAPTVAELMRYGPLPDDRPAYSFQAYTAERYKQVVRATSQFRPAVQNKRTIEFRQMASTFNPMEVVAHGKVIIRLCEFAAEASLSELWNTILDCAVAEDYGNWYDVFDLLGELGLVAEARILQQSVARSRGETLPDNPEEDAEEEDSPLTRETSEPGQLVGRSEEGLSWWEERPEWYGGLFALACLWSPTALRDLLGGGIPILQPTIAILPSFYDSVQ</sequence>
<dbReference type="PANTHER" id="PTHR36847">
    <property type="entry name" value="AMIDOLIGASE ENZYME"/>
    <property type="match status" value="1"/>
</dbReference>
<evidence type="ECO:0000256" key="1">
    <source>
        <dbReference type="SAM" id="MobiDB-lite"/>
    </source>
</evidence>
<name>A0A439CZ14_9PEZI</name>
<evidence type="ECO:0000313" key="3">
    <source>
        <dbReference type="Proteomes" id="UP000286045"/>
    </source>
</evidence>